<proteinExistence type="predicted"/>
<dbReference type="SMART" id="SM00256">
    <property type="entry name" value="FBOX"/>
    <property type="match status" value="1"/>
</dbReference>
<protein>
    <recommendedName>
        <fullName evidence="1">F-box domain-containing protein</fullName>
    </recommendedName>
</protein>
<feature type="domain" description="F-box" evidence="1">
    <location>
        <begin position="61"/>
        <end position="107"/>
    </location>
</feature>
<reference evidence="2" key="1">
    <citation type="journal article" date="2023" name="bioRxiv">
        <title>Scaffold-level genome assemblies of two parasitoid biocontrol wasps reveal the parthenogenesis mechanism and an associated novel virus.</title>
        <authorList>
            <person name="Inwood S."/>
            <person name="Skelly J."/>
            <person name="Guhlin J."/>
            <person name="Harrop T."/>
            <person name="Goldson S."/>
            <person name="Dearden P."/>
        </authorList>
    </citation>
    <scope>NUCLEOTIDE SEQUENCE</scope>
    <source>
        <strain evidence="2">Irish</strain>
        <tissue evidence="2">Whole body</tissue>
    </source>
</reference>
<dbReference type="PROSITE" id="PS50181">
    <property type="entry name" value="FBOX"/>
    <property type="match status" value="1"/>
</dbReference>
<dbReference type="AlphaFoldDB" id="A0AA39KXD5"/>
<reference evidence="2" key="2">
    <citation type="submission" date="2023-03" db="EMBL/GenBank/DDBJ databases">
        <authorList>
            <person name="Inwood S.N."/>
            <person name="Skelly J.G."/>
            <person name="Guhlin J."/>
            <person name="Harrop T.W.R."/>
            <person name="Goldson S.G."/>
            <person name="Dearden P.K."/>
        </authorList>
    </citation>
    <scope>NUCLEOTIDE SEQUENCE</scope>
    <source>
        <strain evidence="2">Irish</strain>
        <tissue evidence="2">Whole body</tissue>
    </source>
</reference>
<evidence type="ECO:0000259" key="1">
    <source>
        <dbReference type="PROSITE" id="PS50181"/>
    </source>
</evidence>
<name>A0AA39KXD5_9HYME</name>
<dbReference type="InterPro" id="IPR036047">
    <property type="entry name" value="F-box-like_dom_sf"/>
</dbReference>
<evidence type="ECO:0000313" key="3">
    <source>
        <dbReference type="Proteomes" id="UP001168990"/>
    </source>
</evidence>
<gene>
    <name evidence="2" type="ORF">PV328_001495</name>
</gene>
<dbReference type="Gene3D" id="1.20.1280.50">
    <property type="match status" value="1"/>
</dbReference>
<organism evidence="2 3">
    <name type="scientific">Microctonus aethiopoides</name>
    <dbReference type="NCBI Taxonomy" id="144406"/>
    <lineage>
        <taxon>Eukaryota</taxon>
        <taxon>Metazoa</taxon>
        <taxon>Ecdysozoa</taxon>
        <taxon>Arthropoda</taxon>
        <taxon>Hexapoda</taxon>
        <taxon>Insecta</taxon>
        <taxon>Pterygota</taxon>
        <taxon>Neoptera</taxon>
        <taxon>Endopterygota</taxon>
        <taxon>Hymenoptera</taxon>
        <taxon>Apocrita</taxon>
        <taxon>Ichneumonoidea</taxon>
        <taxon>Braconidae</taxon>
        <taxon>Euphorinae</taxon>
        <taxon>Microctonus</taxon>
    </lineage>
</organism>
<dbReference type="Proteomes" id="UP001168990">
    <property type="component" value="Unassembled WGS sequence"/>
</dbReference>
<dbReference type="EMBL" id="JAQQBS010000001">
    <property type="protein sequence ID" value="KAK0177443.1"/>
    <property type="molecule type" value="Genomic_DNA"/>
</dbReference>
<keyword evidence="3" id="KW-1185">Reference proteome</keyword>
<evidence type="ECO:0000313" key="2">
    <source>
        <dbReference type="EMBL" id="KAK0177443.1"/>
    </source>
</evidence>
<sequence length="223" mass="25413">MEEGEERLGRERHGGKERKGGWRVLFFVTRAHSATSLAISNMEAFGNLMSIIGATMNPTSVDFLNILPVEISQIVFRHLDERSLLNAAKVSRRWRDVCRGDPHLRQKAKSYLQREKESLYDVTPSEMNPKMTQIPNIPTENVKKFKRPSSRVATARPASFRFGPSGITSGALLNPKIERNFRRKQSAVLKRNISKFSDMTVPVEMTKITLLNNLNLVRRQYSA</sequence>
<dbReference type="InterPro" id="IPR001810">
    <property type="entry name" value="F-box_dom"/>
</dbReference>
<dbReference type="Pfam" id="PF12937">
    <property type="entry name" value="F-box-like"/>
    <property type="match status" value="1"/>
</dbReference>
<comment type="caution">
    <text evidence="2">The sequence shown here is derived from an EMBL/GenBank/DDBJ whole genome shotgun (WGS) entry which is preliminary data.</text>
</comment>
<accession>A0AA39KXD5</accession>
<dbReference type="SUPFAM" id="SSF81383">
    <property type="entry name" value="F-box domain"/>
    <property type="match status" value="1"/>
</dbReference>